<dbReference type="InParanoid" id="H2YVS6"/>
<comment type="cofactor">
    <cofactor evidence="1">
        <name>pyridoxal 5'-phosphate</name>
        <dbReference type="ChEBI" id="CHEBI:597326"/>
    </cofactor>
</comment>
<dbReference type="PANTHER" id="PTHR48078:SF14">
    <property type="entry name" value="L-SERINE AMMONIA-LYASE"/>
    <property type="match status" value="1"/>
</dbReference>
<dbReference type="Proteomes" id="UP000007875">
    <property type="component" value="Unassembled WGS sequence"/>
</dbReference>
<dbReference type="GO" id="GO:0030170">
    <property type="term" value="F:pyridoxal phosphate binding"/>
    <property type="evidence" value="ECO:0007669"/>
    <property type="project" value="InterPro"/>
</dbReference>
<feature type="domain" description="Tryptophan synthase beta chain-like PALP" evidence="8">
    <location>
        <begin position="1"/>
        <end position="166"/>
    </location>
</feature>
<dbReference type="InterPro" id="IPR001926">
    <property type="entry name" value="TrpB-like_PALP"/>
</dbReference>
<proteinExistence type="predicted"/>
<protein>
    <recommendedName>
        <fullName evidence="2">L-serine ammonia-lyase</fullName>
        <ecNumber evidence="2">4.3.1.17</ecNumber>
    </recommendedName>
    <alternativeName>
        <fullName evidence="5">L-serine deaminase</fullName>
    </alternativeName>
    <alternativeName>
        <fullName evidence="6">L-threonine dehydratase</fullName>
    </alternativeName>
</protein>
<dbReference type="GO" id="GO:0003941">
    <property type="term" value="F:L-serine ammonia-lyase activity"/>
    <property type="evidence" value="ECO:0007669"/>
    <property type="project" value="UniProtKB-EC"/>
</dbReference>
<evidence type="ECO:0000313" key="9">
    <source>
        <dbReference type="Ensembl" id="ENSCSAVP00000009437.1"/>
    </source>
</evidence>
<evidence type="ECO:0000256" key="6">
    <source>
        <dbReference type="ARBA" id="ARBA00042605"/>
    </source>
</evidence>
<evidence type="ECO:0000313" key="10">
    <source>
        <dbReference type="Proteomes" id="UP000007875"/>
    </source>
</evidence>
<evidence type="ECO:0000256" key="4">
    <source>
        <dbReference type="ARBA" id="ARBA00023239"/>
    </source>
</evidence>
<accession>H2YVS6</accession>
<dbReference type="EC" id="4.3.1.17" evidence="2"/>
<dbReference type="eggNOG" id="KOG1250">
    <property type="taxonomic scope" value="Eukaryota"/>
</dbReference>
<evidence type="ECO:0000256" key="7">
    <source>
        <dbReference type="ARBA" id="ARBA00049406"/>
    </source>
</evidence>
<dbReference type="PANTHER" id="PTHR48078">
    <property type="entry name" value="THREONINE DEHYDRATASE, MITOCHONDRIAL-RELATED"/>
    <property type="match status" value="1"/>
</dbReference>
<dbReference type="Ensembl" id="ENSCSAVT00000009554.1">
    <property type="protein sequence ID" value="ENSCSAVP00000009437.1"/>
    <property type="gene ID" value="ENSCSAVG00000005556.1"/>
</dbReference>
<name>H2YVS6_CIOSA</name>
<dbReference type="GO" id="GO:0009097">
    <property type="term" value="P:isoleucine biosynthetic process"/>
    <property type="evidence" value="ECO:0007669"/>
    <property type="project" value="TreeGrafter"/>
</dbReference>
<reference evidence="9" key="3">
    <citation type="submission" date="2025-09" db="UniProtKB">
        <authorList>
            <consortium name="Ensembl"/>
        </authorList>
    </citation>
    <scope>IDENTIFICATION</scope>
</reference>
<dbReference type="STRING" id="51511.ENSCSAVP00000009437"/>
<dbReference type="InterPro" id="IPR000634">
    <property type="entry name" value="Ser/Thr_deHydtase_PyrdxlP-BS"/>
</dbReference>
<dbReference type="GO" id="GO:0006565">
    <property type="term" value="P:L-serine catabolic process"/>
    <property type="evidence" value="ECO:0007669"/>
    <property type="project" value="TreeGrafter"/>
</dbReference>
<organism evidence="9 10">
    <name type="scientific">Ciona savignyi</name>
    <name type="common">Pacific transparent sea squirt</name>
    <dbReference type="NCBI Taxonomy" id="51511"/>
    <lineage>
        <taxon>Eukaryota</taxon>
        <taxon>Metazoa</taxon>
        <taxon>Chordata</taxon>
        <taxon>Tunicata</taxon>
        <taxon>Ascidiacea</taxon>
        <taxon>Phlebobranchia</taxon>
        <taxon>Cionidae</taxon>
        <taxon>Ciona</taxon>
    </lineage>
</organism>
<evidence type="ECO:0000256" key="5">
    <source>
        <dbReference type="ARBA" id="ARBA00041766"/>
    </source>
</evidence>
<evidence type="ECO:0000259" key="8">
    <source>
        <dbReference type="Pfam" id="PF00291"/>
    </source>
</evidence>
<sequence length="227" mass="23852">VHLKLENMQTTGSFKSRGVVVQMAKAPASVTSCERGLVTLSAGNYGKSFACACHQRGVKGTVVMPQTAPKSREQIIRSKGCDVIRRESSELFQKVKELEDIEGMVFLHPFDDLDLIAGYGSAGIEMAEDTEPDIVLVCCGGGGLVSGVSAGLRHKGCKDTKIYAVDFDAKIAKATKQLFERGLVVEPSGAAAFAALVSGKVPELKGTVVVVVTGGNASATELSEVFA</sequence>
<comment type="catalytic activity">
    <reaction evidence="7">
        <text>L-serine = pyruvate + NH4(+)</text>
        <dbReference type="Rhea" id="RHEA:19169"/>
        <dbReference type="ChEBI" id="CHEBI:15361"/>
        <dbReference type="ChEBI" id="CHEBI:28938"/>
        <dbReference type="ChEBI" id="CHEBI:33384"/>
        <dbReference type="EC" id="4.3.1.17"/>
    </reaction>
</comment>
<dbReference type="Gene3D" id="3.40.50.1100">
    <property type="match status" value="3"/>
</dbReference>
<evidence type="ECO:0000256" key="3">
    <source>
        <dbReference type="ARBA" id="ARBA00022898"/>
    </source>
</evidence>
<dbReference type="GeneTree" id="ENSGT00940000165678"/>
<dbReference type="InterPro" id="IPR050147">
    <property type="entry name" value="Ser/Thr_Dehydratase"/>
</dbReference>
<evidence type="ECO:0000256" key="2">
    <source>
        <dbReference type="ARBA" id="ARBA00012093"/>
    </source>
</evidence>
<dbReference type="GO" id="GO:0006567">
    <property type="term" value="P:L-threonine catabolic process"/>
    <property type="evidence" value="ECO:0007669"/>
    <property type="project" value="TreeGrafter"/>
</dbReference>
<dbReference type="Pfam" id="PF00291">
    <property type="entry name" value="PALP"/>
    <property type="match status" value="1"/>
</dbReference>
<dbReference type="PROSITE" id="PS00165">
    <property type="entry name" value="DEHYDRATASE_SER_THR"/>
    <property type="match status" value="1"/>
</dbReference>
<reference evidence="9" key="2">
    <citation type="submission" date="2025-08" db="UniProtKB">
        <authorList>
            <consortium name="Ensembl"/>
        </authorList>
    </citation>
    <scope>IDENTIFICATION</scope>
</reference>
<keyword evidence="4" id="KW-0456">Lyase</keyword>
<reference evidence="10" key="1">
    <citation type="submission" date="2003-08" db="EMBL/GenBank/DDBJ databases">
        <authorList>
            <person name="Birren B."/>
            <person name="Nusbaum C."/>
            <person name="Abebe A."/>
            <person name="Abouelleil A."/>
            <person name="Adekoya E."/>
            <person name="Ait-zahra M."/>
            <person name="Allen N."/>
            <person name="Allen T."/>
            <person name="An P."/>
            <person name="Anderson M."/>
            <person name="Anderson S."/>
            <person name="Arachchi H."/>
            <person name="Armbruster J."/>
            <person name="Bachantsang P."/>
            <person name="Baldwin J."/>
            <person name="Barry A."/>
            <person name="Bayul T."/>
            <person name="Blitshsteyn B."/>
            <person name="Bloom T."/>
            <person name="Blye J."/>
            <person name="Boguslavskiy L."/>
            <person name="Borowsky M."/>
            <person name="Boukhgalter B."/>
            <person name="Brunache A."/>
            <person name="Butler J."/>
            <person name="Calixte N."/>
            <person name="Calvo S."/>
            <person name="Camarata J."/>
            <person name="Campo K."/>
            <person name="Chang J."/>
            <person name="Cheshatsang Y."/>
            <person name="Citroen M."/>
            <person name="Collymore A."/>
            <person name="Considine T."/>
            <person name="Cook A."/>
            <person name="Cooke P."/>
            <person name="Corum B."/>
            <person name="Cuomo C."/>
            <person name="David R."/>
            <person name="Dawoe T."/>
            <person name="Degray S."/>
            <person name="Dodge S."/>
            <person name="Dooley K."/>
            <person name="Dorje P."/>
            <person name="Dorjee K."/>
            <person name="Dorris L."/>
            <person name="Duffey N."/>
            <person name="Dupes A."/>
            <person name="Elkins T."/>
            <person name="Engels R."/>
            <person name="Erickson J."/>
            <person name="Farina A."/>
            <person name="Faro S."/>
            <person name="Ferreira P."/>
            <person name="Fischer H."/>
            <person name="Fitzgerald M."/>
            <person name="Foley K."/>
            <person name="Gage D."/>
            <person name="Galagan J."/>
            <person name="Gearin G."/>
            <person name="Gnerre S."/>
            <person name="Gnirke A."/>
            <person name="Goyette A."/>
            <person name="Graham J."/>
            <person name="Grandbois E."/>
            <person name="Gyaltsen K."/>
            <person name="Hafez N."/>
            <person name="Hagopian D."/>
            <person name="Hagos B."/>
            <person name="Hall J."/>
            <person name="Hatcher B."/>
            <person name="Heller A."/>
            <person name="Higgins H."/>
            <person name="Honan T."/>
            <person name="Horn A."/>
            <person name="Houde N."/>
            <person name="Hughes L."/>
            <person name="Hulme W."/>
            <person name="Husby E."/>
            <person name="Iliev I."/>
            <person name="Jaffe D."/>
            <person name="Jones C."/>
            <person name="Kamal M."/>
            <person name="Kamat A."/>
            <person name="Kamvysselis M."/>
            <person name="Karlsson E."/>
            <person name="Kells C."/>
            <person name="Kieu A."/>
            <person name="Kisner P."/>
            <person name="Kodira C."/>
            <person name="Kulbokas E."/>
            <person name="Labutti K."/>
            <person name="Lama D."/>
            <person name="Landers T."/>
            <person name="Leger J."/>
            <person name="Levine S."/>
            <person name="Lewis D."/>
            <person name="Lewis T."/>
            <person name="Lindblad-toh K."/>
            <person name="Liu X."/>
            <person name="Lokyitsang T."/>
            <person name="Lokyitsang Y."/>
            <person name="Lucien O."/>
            <person name="Lui A."/>
            <person name="Ma L.J."/>
            <person name="Mabbitt R."/>
            <person name="Macdonald J."/>
            <person name="Maclean C."/>
            <person name="Major J."/>
            <person name="Manning J."/>
            <person name="Marabella R."/>
            <person name="Maru K."/>
            <person name="Matthews C."/>
            <person name="Mauceli E."/>
            <person name="Mccarthy M."/>
            <person name="Mcdonough S."/>
            <person name="Mcghee T."/>
            <person name="Meldrim J."/>
            <person name="Meneus L."/>
            <person name="Mesirov J."/>
            <person name="Mihalev A."/>
            <person name="Mihova T."/>
            <person name="Mikkelsen T."/>
            <person name="Mlenga V."/>
            <person name="Moru K."/>
            <person name="Mozes J."/>
            <person name="Mulrain L."/>
            <person name="Munson G."/>
            <person name="Naylor J."/>
            <person name="Newes C."/>
            <person name="Nguyen C."/>
            <person name="Nguyen N."/>
            <person name="Nguyen T."/>
            <person name="Nicol R."/>
            <person name="Nielsen C."/>
            <person name="Nizzari M."/>
            <person name="Norbu C."/>
            <person name="Norbu N."/>
            <person name="O'donnell P."/>
            <person name="Okoawo O."/>
            <person name="O'leary S."/>
            <person name="Omotosho B."/>
            <person name="O'neill K."/>
            <person name="Osman S."/>
            <person name="Parker S."/>
            <person name="Perrin D."/>
            <person name="Phunkhang P."/>
            <person name="Piqani B."/>
            <person name="Purcell S."/>
            <person name="Rachupka T."/>
            <person name="Ramasamy U."/>
            <person name="Rameau R."/>
            <person name="Ray V."/>
            <person name="Raymond C."/>
            <person name="Retta R."/>
            <person name="Richardson S."/>
            <person name="Rise C."/>
            <person name="Rodriguez J."/>
            <person name="Rogers J."/>
            <person name="Rogov P."/>
            <person name="Rutman M."/>
            <person name="Schupbach R."/>
            <person name="Seaman C."/>
            <person name="Settipalli S."/>
            <person name="Sharpe T."/>
            <person name="Sheridan J."/>
            <person name="Sherpa N."/>
            <person name="Shi J."/>
            <person name="Smirnov S."/>
            <person name="Smith C."/>
            <person name="Sougnez C."/>
            <person name="Spencer B."/>
            <person name="Stalker J."/>
            <person name="Stange-thomann N."/>
            <person name="Stavropoulos S."/>
            <person name="Stetson K."/>
            <person name="Stone C."/>
            <person name="Stone S."/>
            <person name="Stubbs M."/>
            <person name="Talamas J."/>
            <person name="Tchuinga P."/>
            <person name="Tenzing P."/>
            <person name="Tesfaye S."/>
            <person name="Theodore J."/>
            <person name="Thoulutsang Y."/>
            <person name="Topham K."/>
            <person name="Towey S."/>
            <person name="Tsamla T."/>
            <person name="Tsomo N."/>
            <person name="Vallee D."/>
            <person name="Vassiliev H."/>
            <person name="Venkataraman V."/>
            <person name="Vinson J."/>
            <person name="Vo A."/>
            <person name="Wade C."/>
            <person name="Wang S."/>
            <person name="Wangchuk T."/>
            <person name="Wangdi T."/>
            <person name="Whittaker C."/>
            <person name="Wilkinson J."/>
            <person name="Wu Y."/>
            <person name="Wyman D."/>
            <person name="Yadav S."/>
            <person name="Yang S."/>
            <person name="Yang X."/>
            <person name="Yeager S."/>
            <person name="Yee E."/>
            <person name="Young G."/>
            <person name="Zainoun J."/>
            <person name="Zembeck L."/>
            <person name="Zimmer A."/>
            <person name="Zody M."/>
            <person name="Lander E."/>
        </authorList>
    </citation>
    <scope>NUCLEOTIDE SEQUENCE [LARGE SCALE GENOMIC DNA]</scope>
</reference>
<dbReference type="HOGENOM" id="CLU_021152_4_2_1"/>
<dbReference type="OMA" id="FKFRGGW"/>
<dbReference type="GO" id="GO:0004794">
    <property type="term" value="F:threonine deaminase activity"/>
    <property type="evidence" value="ECO:0007669"/>
    <property type="project" value="TreeGrafter"/>
</dbReference>
<evidence type="ECO:0000256" key="1">
    <source>
        <dbReference type="ARBA" id="ARBA00001933"/>
    </source>
</evidence>
<dbReference type="AlphaFoldDB" id="H2YVS6"/>
<keyword evidence="3" id="KW-0663">Pyridoxal phosphate</keyword>
<dbReference type="SUPFAM" id="SSF53686">
    <property type="entry name" value="Tryptophan synthase beta subunit-like PLP-dependent enzymes"/>
    <property type="match status" value="1"/>
</dbReference>
<dbReference type="InterPro" id="IPR036052">
    <property type="entry name" value="TrpB-like_PALP_sf"/>
</dbReference>
<keyword evidence="10" id="KW-1185">Reference proteome</keyword>